<gene>
    <name evidence="3" type="ORF">FUA26_06250</name>
</gene>
<keyword evidence="4" id="KW-1185">Reference proteome</keyword>
<keyword evidence="1 3" id="KW-0238">DNA-binding</keyword>
<accession>A0A5C7ATN2</accession>
<dbReference type="InterPro" id="IPR041607">
    <property type="entry name" value="HU-HIG"/>
</dbReference>
<proteinExistence type="predicted"/>
<dbReference type="EMBL" id="VOSC01000019">
    <property type="protein sequence ID" value="TXE12096.1"/>
    <property type="molecule type" value="Genomic_DNA"/>
</dbReference>
<reference evidence="4" key="1">
    <citation type="submission" date="2019-08" db="EMBL/GenBank/DDBJ databases">
        <title>Seonamhaeicola sediminis sp. nov., isolated from marine sediment.</title>
        <authorList>
            <person name="Cao W.R."/>
        </authorList>
    </citation>
    <scope>NUCLEOTIDE SEQUENCE [LARGE SCALE GENOMIC DNA]</scope>
    <source>
        <strain evidence="4">Gy8</strain>
    </source>
</reference>
<dbReference type="Pfam" id="PF18291">
    <property type="entry name" value="HU-HIG"/>
    <property type="match status" value="1"/>
</dbReference>
<dbReference type="AlphaFoldDB" id="A0A5C7ATN2"/>
<dbReference type="Gene3D" id="4.10.520.10">
    <property type="entry name" value="IHF-like DNA-binding proteins"/>
    <property type="match status" value="1"/>
</dbReference>
<dbReference type="Proteomes" id="UP000321790">
    <property type="component" value="Unassembled WGS sequence"/>
</dbReference>
<dbReference type="GO" id="GO:0003677">
    <property type="term" value="F:DNA binding"/>
    <property type="evidence" value="ECO:0007669"/>
    <property type="project" value="UniProtKB-KW"/>
</dbReference>
<dbReference type="OrthoDB" id="9809801at2"/>
<evidence type="ECO:0000256" key="1">
    <source>
        <dbReference type="ARBA" id="ARBA00023125"/>
    </source>
</evidence>
<evidence type="ECO:0000313" key="4">
    <source>
        <dbReference type="Proteomes" id="UP000321790"/>
    </source>
</evidence>
<evidence type="ECO:0000313" key="3">
    <source>
        <dbReference type="EMBL" id="TXE12096.1"/>
    </source>
</evidence>
<organism evidence="3 4">
    <name type="scientific">Seonamhaeicola algicola</name>
    <dbReference type="NCBI Taxonomy" id="1719036"/>
    <lineage>
        <taxon>Bacteria</taxon>
        <taxon>Pseudomonadati</taxon>
        <taxon>Bacteroidota</taxon>
        <taxon>Flavobacteriia</taxon>
        <taxon>Flavobacteriales</taxon>
        <taxon>Flavobacteriaceae</taxon>
    </lineage>
</organism>
<feature type="domain" description="HU" evidence="2">
    <location>
        <begin position="1"/>
        <end position="125"/>
    </location>
</feature>
<comment type="caution">
    <text evidence="3">The sequence shown here is derived from an EMBL/GenBank/DDBJ whole genome shotgun (WGS) entry which is preliminary data.</text>
</comment>
<dbReference type="SUPFAM" id="SSF47729">
    <property type="entry name" value="IHF-like DNA-binding proteins"/>
    <property type="match status" value="1"/>
</dbReference>
<sequence length="128" mass="14316">MSILFRVLQRRNPQDITLPEKFYAAAIGDGSVDMETLAEQIAYQCTITQPDCYAVLMALERNIVDALKQGRIVKLGHLGNFQVGISSQGRDTAEELDASAITKARILFRPGKSFRQLLKNLSFRKARS</sequence>
<name>A0A5C7ATN2_9FLAO</name>
<protein>
    <submittedName>
        <fullName evidence="3">DNA-binding protein</fullName>
    </submittedName>
</protein>
<evidence type="ECO:0000259" key="2">
    <source>
        <dbReference type="Pfam" id="PF18291"/>
    </source>
</evidence>
<dbReference type="InterPro" id="IPR010992">
    <property type="entry name" value="IHF-like_DNA-bd_dom_sf"/>
</dbReference>
<dbReference type="NCBIfam" id="TIGR01201">
    <property type="entry name" value="HU_rel"/>
    <property type="match status" value="1"/>
</dbReference>
<dbReference type="InterPro" id="IPR005902">
    <property type="entry name" value="HU_DNA-bd_put"/>
</dbReference>